<evidence type="ECO:0000256" key="2">
    <source>
        <dbReference type="SAM" id="Phobius"/>
    </source>
</evidence>
<organism evidence="3 4">
    <name type="scientific">Actinomadura hallensis</name>
    <dbReference type="NCBI Taxonomy" id="337895"/>
    <lineage>
        <taxon>Bacteria</taxon>
        <taxon>Bacillati</taxon>
        <taxon>Actinomycetota</taxon>
        <taxon>Actinomycetes</taxon>
        <taxon>Streptosporangiales</taxon>
        <taxon>Thermomonosporaceae</taxon>
        <taxon>Actinomadura</taxon>
    </lineage>
</organism>
<dbReference type="AlphaFoldDB" id="A0A543IM96"/>
<proteinExistence type="predicted"/>
<keyword evidence="2" id="KW-1133">Transmembrane helix</keyword>
<accession>A0A543IM96</accession>
<feature type="compositionally biased region" description="Basic residues" evidence="1">
    <location>
        <begin position="199"/>
        <end position="215"/>
    </location>
</feature>
<name>A0A543IM96_9ACTN</name>
<feature type="transmembrane region" description="Helical" evidence="2">
    <location>
        <begin position="77"/>
        <end position="95"/>
    </location>
</feature>
<evidence type="ECO:0000256" key="1">
    <source>
        <dbReference type="SAM" id="MobiDB-lite"/>
    </source>
</evidence>
<comment type="caution">
    <text evidence="3">The sequence shown here is derived from an EMBL/GenBank/DDBJ whole genome shotgun (WGS) entry which is preliminary data.</text>
</comment>
<evidence type="ECO:0000313" key="4">
    <source>
        <dbReference type="Proteomes" id="UP000316706"/>
    </source>
</evidence>
<keyword evidence="2" id="KW-0812">Transmembrane</keyword>
<gene>
    <name evidence="3" type="ORF">FHX41_5477</name>
</gene>
<dbReference type="EMBL" id="VFPO01000001">
    <property type="protein sequence ID" value="TQM71704.1"/>
    <property type="molecule type" value="Genomic_DNA"/>
</dbReference>
<dbReference type="Proteomes" id="UP000316706">
    <property type="component" value="Unassembled WGS sequence"/>
</dbReference>
<dbReference type="RefSeq" id="WP_141973292.1">
    <property type="nucleotide sequence ID" value="NZ_VFPO01000001.1"/>
</dbReference>
<evidence type="ECO:0000313" key="3">
    <source>
        <dbReference type="EMBL" id="TQM71704.1"/>
    </source>
</evidence>
<keyword evidence="2" id="KW-0472">Membrane</keyword>
<keyword evidence="4" id="KW-1185">Reference proteome</keyword>
<dbReference type="OrthoDB" id="4337641at2"/>
<reference evidence="3 4" key="1">
    <citation type="submission" date="2019-06" db="EMBL/GenBank/DDBJ databases">
        <title>Sequencing the genomes of 1000 actinobacteria strains.</title>
        <authorList>
            <person name="Klenk H.-P."/>
        </authorList>
    </citation>
    <scope>NUCLEOTIDE SEQUENCE [LARGE SCALE GENOMIC DNA]</scope>
    <source>
        <strain evidence="3 4">DSM 45043</strain>
    </source>
</reference>
<sequence length="215" mass="23233">MLSVVRRILAFDRRGLASLVLFAMRRRDGVPPGAVAVSYAGGQTAMQVALLGVATVEVVGVEFLLRGLGAPEGLRVAFLMGGLFSVLFVCTVITGCITRPHVLTDGELRIRYGVFFDLRIPREAISSMRVVRDFDEAGTITVEDGALAVAVASQTNVVVELHETITAVRPLGRREEVRTVRFFADDPSAVVRGSGGGRLSRRRLRGGRIRRSGGR</sequence>
<protein>
    <submittedName>
        <fullName evidence="3">Uncharacterized protein</fullName>
    </submittedName>
</protein>
<feature type="region of interest" description="Disordered" evidence="1">
    <location>
        <begin position="193"/>
        <end position="215"/>
    </location>
</feature>